<dbReference type="PRINTS" id="PR00069">
    <property type="entry name" value="ALDKETRDTASE"/>
</dbReference>
<organism evidence="3 4">
    <name type="scientific">Actinoalloteichus fjordicus</name>
    <dbReference type="NCBI Taxonomy" id="1612552"/>
    <lineage>
        <taxon>Bacteria</taxon>
        <taxon>Bacillati</taxon>
        <taxon>Actinomycetota</taxon>
        <taxon>Actinomycetes</taxon>
        <taxon>Pseudonocardiales</taxon>
        <taxon>Pseudonocardiaceae</taxon>
        <taxon>Actinoalloteichus</taxon>
    </lineage>
</organism>
<dbReference type="InterPro" id="IPR020471">
    <property type="entry name" value="AKR"/>
</dbReference>
<dbReference type="PANTHER" id="PTHR43625:SF40">
    <property type="entry name" value="ALDO-KETO REDUCTASE YAKC [NADP(+)]"/>
    <property type="match status" value="1"/>
</dbReference>
<feature type="domain" description="NADP-dependent oxidoreductase" evidence="2">
    <location>
        <begin position="16"/>
        <end position="306"/>
    </location>
</feature>
<dbReference type="GO" id="GO:0016491">
    <property type="term" value="F:oxidoreductase activity"/>
    <property type="evidence" value="ECO:0007669"/>
    <property type="project" value="UniProtKB-KW"/>
</dbReference>
<dbReference type="Proteomes" id="UP000185511">
    <property type="component" value="Chromosome"/>
</dbReference>
<protein>
    <submittedName>
        <fullName evidence="3">Oxidoreductase, aryl-alcohol dehydrogenase like protein</fullName>
    </submittedName>
</protein>
<sequence length="328" mass="34363">MQYRSLGRRGLEVSAVGFGAMTLSPGIYAGVTEADAAAALVAALDAGVTFIDTADIYGAGHSETLIGRVLGGRRDHVVLASKFGGDTDAEGRLLPGMGRASYLRKALDASLTRLNTDHLDLYYLHRLDVTTPVEETVGALGELVEEGKINHIGLSEVSASTIRRADAVHPITAIQTEYSLFSRGPEDGVLPACRELGIGFVAYSPLGRGLLGGGVRAAGDLAENDWRRTNPRFQGPNLEHNVSVADAVETVAAELEVTGAQLALAWLIQRGVVPIPGTRRASNVLANAAAADLALDPAVFDRLESLVPRDAVAGGQADDSYLAAIDVT</sequence>
<name>A0AAC9LE68_9PSEU</name>
<evidence type="ECO:0000259" key="2">
    <source>
        <dbReference type="Pfam" id="PF00248"/>
    </source>
</evidence>
<keyword evidence="1" id="KW-0560">Oxidoreductase</keyword>
<proteinExistence type="predicted"/>
<dbReference type="PANTHER" id="PTHR43625">
    <property type="entry name" value="AFLATOXIN B1 ALDEHYDE REDUCTASE"/>
    <property type="match status" value="1"/>
</dbReference>
<dbReference type="InterPro" id="IPR050791">
    <property type="entry name" value="Aldo-Keto_reductase"/>
</dbReference>
<accession>A0AAC9LE68</accession>
<gene>
    <name evidence="3" type="ORF">UA74_13035</name>
</gene>
<dbReference type="RefSeq" id="WP_075740489.1">
    <property type="nucleotide sequence ID" value="NZ_CP016076.1"/>
</dbReference>
<dbReference type="Pfam" id="PF00248">
    <property type="entry name" value="Aldo_ket_red"/>
    <property type="match status" value="1"/>
</dbReference>
<dbReference type="InterPro" id="IPR036812">
    <property type="entry name" value="NAD(P)_OxRdtase_dom_sf"/>
</dbReference>
<evidence type="ECO:0000313" key="4">
    <source>
        <dbReference type="Proteomes" id="UP000185511"/>
    </source>
</evidence>
<dbReference type="KEGG" id="acad:UA74_13035"/>
<dbReference type="SUPFAM" id="SSF51430">
    <property type="entry name" value="NAD(P)-linked oxidoreductase"/>
    <property type="match status" value="1"/>
</dbReference>
<dbReference type="GO" id="GO:0005737">
    <property type="term" value="C:cytoplasm"/>
    <property type="evidence" value="ECO:0007669"/>
    <property type="project" value="TreeGrafter"/>
</dbReference>
<dbReference type="AlphaFoldDB" id="A0AAC9LE68"/>
<dbReference type="InterPro" id="IPR023210">
    <property type="entry name" value="NADP_OxRdtase_dom"/>
</dbReference>
<dbReference type="EMBL" id="CP016076">
    <property type="protein sequence ID" value="APU14665.1"/>
    <property type="molecule type" value="Genomic_DNA"/>
</dbReference>
<dbReference type="Gene3D" id="3.20.20.100">
    <property type="entry name" value="NADP-dependent oxidoreductase domain"/>
    <property type="match status" value="1"/>
</dbReference>
<evidence type="ECO:0000313" key="3">
    <source>
        <dbReference type="EMBL" id="APU14665.1"/>
    </source>
</evidence>
<reference evidence="4" key="1">
    <citation type="submission" date="2016-06" db="EMBL/GenBank/DDBJ databases">
        <title>Complete genome sequence of Actinoalloteichus fjordicus DSM 46855 (=ADI127-17), type strain of the new species Actinoalloteichus fjordicus.</title>
        <authorList>
            <person name="Ruckert C."/>
            <person name="Nouioui I."/>
            <person name="Willmese J."/>
            <person name="van Wezel G."/>
            <person name="Klenk H.-P."/>
            <person name="Kalinowski J."/>
            <person name="Zotchev S.B."/>
        </authorList>
    </citation>
    <scope>NUCLEOTIDE SEQUENCE [LARGE SCALE GENOMIC DNA]</scope>
    <source>
        <strain evidence="4">ADI127-7</strain>
    </source>
</reference>
<evidence type="ECO:0000256" key="1">
    <source>
        <dbReference type="ARBA" id="ARBA00023002"/>
    </source>
</evidence>
<keyword evidence="4" id="KW-1185">Reference proteome</keyword>